<dbReference type="InterPro" id="IPR010994">
    <property type="entry name" value="RuvA_2-like"/>
</dbReference>
<evidence type="ECO:0000313" key="2">
    <source>
        <dbReference type="EMBL" id="SFI94442.1"/>
    </source>
</evidence>
<organism evidence="2 3">
    <name type="scientific">Myroides guanonis</name>
    <dbReference type="NCBI Taxonomy" id="1150112"/>
    <lineage>
        <taxon>Bacteria</taxon>
        <taxon>Pseudomonadati</taxon>
        <taxon>Bacteroidota</taxon>
        <taxon>Flavobacteriia</taxon>
        <taxon>Flavobacteriales</taxon>
        <taxon>Flavobacteriaceae</taxon>
        <taxon>Myroides</taxon>
    </lineage>
</organism>
<dbReference type="EMBL" id="FORU01000002">
    <property type="protein sequence ID" value="SFI94442.1"/>
    <property type="molecule type" value="Genomic_DNA"/>
</dbReference>
<dbReference type="AlphaFoldDB" id="A0A1I3MC07"/>
<dbReference type="OrthoDB" id="981124at2"/>
<keyword evidence="1" id="KW-0812">Transmembrane</keyword>
<feature type="transmembrane region" description="Helical" evidence="1">
    <location>
        <begin position="21"/>
        <end position="41"/>
    </location>
</feature>
<dbReference type="PANTHER" id="PTHR21180:SF32">
    <property type="entry name" value="ENDONUCLEASE_EXONUCLEASE_PHOSPHATASE FAMILY DOMAIN-CONTAINING PROTEIN 1"/>
    <property type="match status" value="1"/>
</dbReference>
<dbReference type="STRING" id="1150112.SAMN04487893_102111"/>
<reference evidence="2" key="1">
    <citation type="submission" date="2016-10" db="EMBL/GenBank/DDBJ databases">
        <authorList>
            <person name="de Groot N.N."/>
        </authorList>
    </citation>
    <scope>NUCLEOTIDE SEQUENCE [LARGE SCALE GENOMIC DNA]</scope>
    <source>
        <strain evidence="2">DSM 26542</strain>
    </source>
</reference>
<dbReference type="RefSeq" id="WP_090677888.1">
    <property type="nucleotide sequence ID" value="NZ_FORU01000002.1"/>
</dbReference>
<dbReference type="Gene3D" id="1.10.150.320">
    <property type="entry name" value="Photosystem II 12 kDa extrinsic protein"/>
    <property type="match status" value="1"/>
</dbReference>
<evidence type="ECO:0000313" key="3">
    <source>
        <dbReference type="Proteomes" id="UP000243887"/>
    </source>
</evidence>
<keyword evidence="3" id="KW-1185">Reference proteome</keyword>
<keyword evidence="1" id="KW-0472">Membrane</keyword>
<gene>
    <name evidence="2" type="ORF">SAMN04487893_102111</name>
</gene>
<dbReference type="InterPro" id="IPR051675">
    <property type="entry name" value="Endo/Exo/Phosphatase_dom_1"/>
</dbReference>
<evidence type="ECO:0000256" key="1">
    <source>
        <dbReference type="SAM" id="Phobius"/>
    </source>
</evidence>
<accession>A0A1I3MC07</accession>
<dbReference type="Gene3D" id="1.10.150.280">
    <property type="entry name" value="AF1531-like domain"/>
    <property type="match status" value="1"/>
</dbReference>
<sequence length="296" mass="34915">MKSFFRLRNGIYFSRSQRMGLIVLLFLILCTQTLFFVSGFFGKMHDSSKFVENKELGLKLDSIRLIVERLEKTKKFVFNPNFITDERAYFLEMSVEEYDRLKVFREQGRFVNSAKDFQSVTGVTDAWLLKYEEKFRFPVWTTRKKVDKEGENKDWNARSKEVEIEKVDINQASKERLMEVRGIGEVLSERILKEREKFGAFVSVEQFGFIWGIKPEVALEMEKHFVVADTKLKKIIYINRADRNELKLIPYLNYGIALDIIKHRSMNGDLKSIEDLKEIKNIPLDKVGIINLYLDF</sequence>
<protein>
    <submittedName>
        <fullName evidence="2">DNA uptake protein ComE</fullName>
    </submittedName>
</protein>
<proteinExistence type="predicted"/>
<dbReference type="PANTHER" id="PTHR21180">
    <property type="entry name" value="ENDONUCLEASE/EXONUCLEASE/PHOSPHATASE FAMILY DOMAIN-CONTAINING PROTEIN 1"/>
    <property type="match status" value="1"/>
</dbReference>
<dbReference type="Pfam" id="PF12836">
    <property type="entry name" value="HHH_3"/>
    <property type="match status" value="2"/>
</dbReference>
<keyword evidence="1" id="KW-1133">Transmembrane helix</keyword>
<dbReference type="SUPFAM" id="SSF47781">
    <property type="entry name" value="RuvA domain 2-like"/>
    <property type="match status" value="2"/>
</dbReference>
<dbReference type="Proteomes" id="UP000243887">
    <property type="component" value="Unassembled WGS sequence"/>
</dbReference>
<name>A0A1I3MC07_9FLAO</name>